<name>A0AAN9QFD5_CANGL</name>
<evidence type="ECO:0000313" key="2">
    <source>
        <dbReference type="Proteomes" id="UP001367508"/>
    </source>
</evidence>
<proteinExistence type="predicted"/>
<sequence>MTNRRGLWVWPRCIKLQFLKGGRILLRICMSHPDIHWALAARPCSSSIVVNGREATTALNQATTGSHSPSSTWARYVKVAQSKETFMGLVAVQHMVIGHNVPFSTKPNLVFSIGCEVVAVKAEPRASPCRIGPRSN</sequence>
<accession>A0AAN9QFD5</accession>
<gene>
    <name evidence="1" type="ORF">VNO77_23468</name>
</gene>
<reference evidence="1 2" key="1">
    <citation type="submission" date="2024-01" db="EMBL/GenBank/DDBJ databases">
        <title>The genomes of 5 underutilized Papilionoideae crops provide insights into root nodulation and disease resistanc.</title>
        <authorList>
            <person name="Jiang F."/>
        </authorList>
    </citation>
    <scope>NUCLEOTIDE SEQUENCE [LARGE SCALE GENOMIC DNA]</scope>
    <source>
        <strain evidence="1">LVBAO_FW01</strain>
        <tissue evidence="1">Leaves</tissue>
    </source>
</reference>
<comment type="caution">
    <text evidence="1">The sequence shown here is derived from an EMBL/GenBank/DDBJ whole genome shotgun (WGS) entry which is preliminary data.</text>
</comment>
<evidence type="ECO:0000313" key="1">
    <source>
        <dbReference type="EMBL" id="KAK7329313.1"/>
    </source>
</evidence>
<organism evidence="1 2">
    <name type="scientific">Canavalia gladiata</name>
    <name type="common">Sword bean</name>
    <name type="synonym">Dolichos gladiatus</name>
    <dbReference type="NCBI Taxonomy" id="3824"/>
    <lineage>
        <taxon>Eukaryota</taxon>
        <taxon>Viridiplantae</taxon>
        <taxon>Streptophyta</taxon>
        <taxon>Embryophyta</taxon>
        <taxon>Tracheophyta</taxon>
        <taxon>Spermatophyta</taxon>
        <taxon>Magnoliopsida</taxon>
        <taxon>eudicotyledons</taxon>
        <taxon>Gunneridae</taxon>
        <taxon>Pentapetalae</taxon>
        <taxon>rosids</taxon>
        <taxon>fabids</taxon>
        <taxon>Fabales</taxon>
        <taxon>Fabaceae</taxon>
        <taxon>Papilionoideae</taxon>
        <taxon>50 kb inversion clade</taxon>
        <taxon>NPAAA clade</taxon>
        <taxon>indigoferoid/millettioid clade</taxon>
        <taxon>Phaseoleae</taxon>
        <taxon>Canavalia</taxon>
    </lineage>
</organism>
<dbReference type="EMBL" id="JAYMYQ010000005">
    <property type="protein sequence ID" value="KAK7329313.1"/>
    <property type="molecule type" value="Genomic_DNA"/>
</dbReference>
<dbReference type="Proteomes" id="UP001367508">
    <property type="component" value="Unassembled WGS sequence"/>
</dbReference>
<dbReference type="AlphaFoldDB" id="A0AAN9QFD5"/>
<protein>
    <submittedName>
        <fullName evidence="1">Uncharacterized protein</fullName>
    </submittedName>
</protein>
<keyword evidence="2" id="KW-1185">Reference proteome</keyword>